<reference evidence="3" key="2">
    <citation type="submission" date="2013-11" db="EMBL/GenBank/DDBJ databases">
        <title>The Genome Sequence of Phytophthora parasitica IAC_01/95.</title>
        <authorList>
            <consortium name="The Broad Institute Genomics Platform"/>
            <person name="Russ C."/>
            <person name="Tyler B."/>
            <person name="Panabieres F."/>
            <person name="Shan W."/>
            <person name="Tripathy S."/>
            <person name="Grunwald N."/>
            <person name="Machado M."/>
            <person name="Johnson C.S."/>
            <person name="Arredondo F."/>
            <person name="Hong C."/>
            <person name="Coffey M."/>
            <person name="Young S.K."/>
            <person name="Zeng Q."/>
            <person name="Gargeya S."/>
            <person name="Fitzgerald M."/>
            <person name="Abouelleil A."/>
            <person name="Alvarado L."/>
            <person name="Chapman S.B."/>
            <person name="Gainer-Dewar J."/>
            <person name="Goldberg J."/>
            <person name="Griggs A."/>
            <person name="Gujja S."/>
            <person name="Hansen M."/>
            <person name="Howarth C."/>
            <person name="Imamovic A."/>
            <person name="Ireland A."/>
            <person name="Larimer J."/>
            <person name="McCowan C."/>
            <person name="Murphy C."/>
            <person name="Pearson M."/>
            <person name="Poon T.W."/>
            <person name="Priest M."/>
            <person name="Roberts A."/>
            <person name="Saif S."/>
            <person name="Shea T."/>
            <person name="Sykes S."/>
            <person name="Wortman J."/>
            <person name="Nusbaum C."/>
            <person name="Birren B."/>
        </authorList>
    </citation>
    <scope>NUCLEOTIDE SEQUENCE [LARGE SCALE GENOMIC DNA]</scope>
    <source>
        <strain evidence="3">IAC_01/95</strain>
    </source>
</reference>
<dbReference type="Proteomes" id="UP000053864">
    <property type="component" value="Unassembled WGS sequence"/>
</dbReference>
<feature type="compositionally biased region" description="Basic and acidic residues" evidence="1">
    <location>
        <begin position="36"/>
        <end position="45"/>
    </location>
</feature>
<proteinExistence type="predicted"/>
<dbReference type="EMBL" id="KI695023">
    <property type="protein sequence ID" value="ETM37840.1"/>
    <property type="molecule type" value="Genomic_DNA"/>
</dbReference>
<reference evidence="2" key="1">
    <citation type="submission" date="2013-11" db="EMBL/GenBank/DDBJ databases">
        <title>The Genome Sequence of Phytophthora parasitica CJ05E6.</title>
        <authorList>
            <consortium name="The Broad Institute Genomics Platform"/>
            <person name="Russ C."/>
            <person name="Tyler B."/>
            <person name="Panabieres F."/>
            <person name="Shan W."/>
            <person name="Tripathy S."/>
            <person name="Grunwald N."/>
            <person name="Machado M."/>
            <person name="Johnson C.S."/>
            <person name="Arredondo F."/>
            <person name="Hong C."/>
            <person name="Coffey M."/>
            <person name="Young S.K."/>
            <person name="Zeng Q."/>
            <person name="Gargeya S."/>
            <person name="Fitzgerald M."/>
            <person name="Abouelleil A."/>
            <person name="Alvarado L."/>
            <person name="Chapman S.B."/>
            <person name="Gainer-Dewar J."/>
            <person name="Goldberg J."/>
            <person name="Griggs A."/>
            <person name="Gujja S."/>
            <person name="Hansen M."/>
            <person name="Howarth C."/>
            <person name="Imamovic A."/>
            <person name="Ireland A."/>
            <person name="Larimer J."/>
            <person name="McCowan C."/>
            <person name="Murphy C."/>
            <person name="Pearson M."/>
            <person name="Poon T.W."/>
            <person name="Priest M."/>
            <person name="Roberts A."/>
            <person name="Saif S."/>
            <person name="Shea T."/>
            <person name="Sykes S."/>
            <person name="Wortman J."/>
            <person name="Nusbaum C."/>
            <person name="Birren B."/>
        </authorList>
    </citation>
    <scope>NUCLEOTIDE SEQUENCE [LARGE SCALE GENOMIC DNA]</scope>
    <source>
        <strain evidence="2">CJ05E6</strain>
    </source>
</reference>
<protein>
    <submittedName>
        <fullName evidence="2">Uncharacterized protein</fullName>
    </submittedName>
</protein>
<evidence type="ECO:0000313" key="3">
    <source>
        <dbReference type="EMBL" id="ETM37840.1"/>
    </source>
</evidence>
<evidence type="ECO:0000256" key="1">
    <source>
        <dbReference type="SAM" id="MobiDB-lite"/>
    </source>
</evidence>
<dbReference type="Proteomes" id="UP000054532">
    <property type="component" value="Unassembled WGS sequence"/>
</dbReference>
<dbReference type="EMBL" id="KI675066">
    <property type="protein sequence ID" value="ETL31441.1"/>
    <property type="molecule type" value="Genomic_DNA"/>
</dbReference>
<dbReference type="AlphaFoldDB" id="W2IB70"/>
<organism evidence="2">
    <name type="scientific">Phytophthora nicotianae</name>
    <name type="common">Potato buckeye rot agent</name>
    <name type="synonym">Phytophthora parasitica</name>
    <dbReference type="NCBI Taxonomy" id="4792"/>
    <lineage>
        <taxon>Eukaryota</taxon>
        <taxon>Sar</taxon>
        <taxon>Stramenopiles</taxon>
        <taxon>Oomycota</taxon>
        <taxon>Peronosporomycetes</taxon>
        <taxon>Peronosporales</taxon>
        <taxon>Peronosporaceae</taxon>
        <taxon>Phytophthora</taxon>
    </lineage>
</organism>
<evidence type="ECO:0000313" key="2">
    <source>
        <dbReference type="EMBL" id="ETL31441.1"/>
    </source>
</evidence>
<gene>
    <name evidence="3" type="ORF">L914_15740</name>
    <name evidence="2" type="ORF">L916_15791</name>
</gene>
<name>W2IB70_PHYNI</name>
<sequence>MLHSVSELEGDWEEILKRRSKNGTTSVSRRMRRRATREYAGRTSS</sequence>
<accession>W2IB70</accession>
<feature type="region of interest" description="Disordered" evidence="1">
    <location>
        <begin position="18"/>
        <end position="45"/>
    </location>
</feature>